<gene>
    <name evidence="2" type="ORF">SVIM_LOCUS144384</name>
</gene>
<evidence type="ECO:0000256" key="1">
    <source>
        <dbReference type="SAM" id="Phobius"/>
    </source>
</evidence>
<feature type="transmembrane region" description="Helical" evidence="1">
    <location>
        <begin position="6"/>
        <end position="23"/>
    </location>
</feature>
<dbReference type="EMBL" id="CAADRP010000818">
    <property type="protein sequence ID" value="VFU32634.1"/>
    <property type="molecule type" value="Genomic_DNA"/>
</dbReference>
<name>A0A6N2LB77_SALVM</name>
<protein>
    <submittedName>
        <fullName evidence="2">Uncharacterized protein</fullName>
    </submittedName>
</protein>
<accession>A0A6N2LB77</accession>
<dbReference type="AlphaFoldDB" id="A0A6N2LB77"/>
<reference evidence="2" key="1">
    <citation type="submission" date="2019-03" db="EMBL/GenBank/DDBJ databases">
        <authorList>
            <person name="Mank J."/>
            <person name="Almeida P."/>
        </authorList>
    </citation>
    <scope>NUCLEOTIDE SEQUENCE</scope>
    <source>
        <strain evidence="2">78183</strain>
    </source>
</reference>
<organism evidence="2">
    <name type="scientific">Salix viminalis</name>
    <name type="common">Common osier</name>
    <name type="synonym">Basket willow</name>
    <dbReference type="NCBI Taxonomy" id="40686"/>
    <lineage>
        <taxon>Eukaryota</taxon>
        <taxon>Viridiplantae</taxon>
        <taxon>Streptophyta</taxon>
        <taxon>Embryophyta</taxon>
        <taxon>Tracheophyta</taxon>
        <taxon>Spermatophyta</taxon>
        <taxon>Magnoliopsida</taxon>
        <taxon>eudicotyledons</taxon>
        <taxon>Gunneridae</taxon>
        <taxon>Pentapetalae</taxon>
        <taxon>rosids</taxon>
        <taxon>fabids</taxon>
        <taxon>Malpighiales</taxon>
        <taxon>Salicaceae</taxon>
        <taxon>Saliceae</taxon>
        <taxon>Salix</taxon>
    </lineage>
</organism>
<keyword evidence="1" id="KW-0472">Membrane</keyword>
<keyword evidence="1" id="KW-0812">Transmembrane</keyword>
<keyword evidence="1" id="KW-1133">Transmembrane helix</keyword>
<sequence>MQAIGTTIIMMAWMALIILYYLFDDYAFEVGERHFRSLAMPLLRKYQLRDAEGYNVYLSKVIEIQFPVDPLLFSEGSFRPMSYSISRSRYQQTIFRSISYENAYKLIEMECGLMYDLL</sequence>
<proteinExistence type="predicted"/>
<evidence type="ECO:0000313" key="2">
    <source>
        <dbReference type="EMBL" id="VFU32634.1"/>
    </source>
</evidence>